<evidence type="ECO:0000259" key="6">
    <source>
        <dbReference type="Pfam" id="PF03016"/>
    </source>
</evidence>
<dbReference type="InterPro" id="IPR004263">
    <property type="entry name" value="Exostosin"/>
</dbReference>
<reference evidence="7" key="2">
    <citation type="journal article" date="2024" name="Plant">
        <title>Genomic evolution and insights into agronomic trait innovations of Sesamum species.</title>
        <authorList>
            <person name="Miao H."/>
            <person name="Wang L."/>
            <person name="Qu L."/>
            <person name="Liu H."/>
            <person name="Sun Y."/>
            <person name="Le M."/>
            <person name="Wang Q."/>
            <person name="Wei S."/>
            <person name="Zheng Y."/>
            <person name="Lin W."/>
            <person name="Duan Y."/>
            <person name="Cao H."/>
            <person name="Xiong S."/>
            <person name="Wang X."/>
            <person name="Wei L."/>
            <person name="Li C."/>
            <person name="Ma Q."/>
            <person name="Ju M."/>
            <person name="Zhao R."/>
            <person name="Li G."/>
            <person name="Mu C."/>
            <person name="Tian Q."/>
            <person name="Mei H."/>
            <person name="Zhang T."/>
            <person name="Gao T."/>
            <person name="Zhang H."/>
        </authorList>
    </citation>
    <scope>NUCLEOTIDE SEQUENCE</scope>
    <source>
        <strain evidence="7">KEN8</strain>
    </source>
</reference>
<dbReference type="AlphaFoldDB" id="A0AAW2PSA0"/>
<dbReference type="PANTHER" id="PTHR11062">
    <property type="entry name" value="EXOSTOSIN HEPARAN SULFATE GLYCOSYLTRANSFERASE -RELATED"/>
    <property type="match status" value="1"/>
</dbReference>
<comment type="caution">
    <text evidence="7">The sequence shown here is derived from an EMBL/GenBank/DDBJ whole genome shotgun (WGS) entry which is preliminary data.</text>
</comment>
<proteinExistence type="inferred from homology"/>
<sequence length="313" mass="35696">MQKSINRTLVCLSLCIPLLFGSLLLAGTLDYKSQFLSFIPQLNNVGSCRGGSPPLRVYMYDLPPRFNVGLMDPNFPDNGLVTAENIPAWRWNDGLRKQHSVEYWMMASLLYEGSDEFGLSREAVRVLDPDSADVFFVPFFSSLSFNVHVRNMAELNTVDEKLQTGKGCRCPYVHMVESYISGEPEDPYESRDTLLFFRGKTKRKDEGKIRAQLHKMLNGTKDVIYEEAYASEEGFKASAEQMRSSKFCLHPAGDTPSSCRLFDAIVSHCVPVIYPPKNEDAVNMIWRQVKQKVPAVKLAVHRSRRLKIPDWWR</sequence>
<comment type="similarity">
    <text evidence="2">Belongs to the glycosyltransferase 47 family.</text>
</comment>
<dbReference type="EMBL" id="JACGWM010000008">
    <property type="protein sequence ID" value="KAL0357774.1"/>
    <property type="molecule type" value="Genomic_DNA"/>
</dbReference>
<feature type="domain" description="Exostosin GT47" evidence="6">
    <location>
        <begin position="164"/>
        <end position="274"/>
    </location>
</feature>
<evidence type="ECO:0000256" key="5">
    <source>
        <dbReference type="ARBA" id="ARBA00023034"/>
    </source>
</evidence>
<evidence type="ECO:0000256" key="1">
    <source>
        <dbReference type="ARBA" id="ARBA00004323"/>
    </source>
</evidence>
<evidence type="ECO:0000313" key="7">
    <source>
        <dbReference type="EMBL" id="KAL0357774.1"/>
    </source>
</evidence>
<organism evidence="7">
    <name type="scientific">Sesamum calycinum</name>
    <dbReference type="NCBI Taxonomy" id="2727403"/>
    <lineage>
        <taxon>Eukaryota</taxon>
        <taxon>Viridiplantae</taxon>
        <taxon>Streptophyta</taxon>
        <taxon>Embryophyta</taxon>
        <taxon>Tracheophyta</taxon>
        <taxon>Spermatophyta</taxon>
        <taxon>Magnoliopsida</taxon>
        <taxon>eudicotyledons</taxon>
        <taxon>Gunneridae</taxon>
        <taxon>Pentapetalae</taxon>
        <taxon>asterids</taxon>
        <taxon>lamiids</taxon>
        <taxon>Lamiales</taxon>
        <taxon>Pedaliaceae</taxon>
        <taxon>Sesamum</taxon>
    </lineage>
</organism>
<evidence type="ECO:0000256" key="4">
    <source>
        <dbReference type="ARBA" id="ARBA00022968"/>
    </source>
</evidence>
<comment type="subcellular location">
    <subcellularLocation>
        <location evidence="1">Golgi apparatus membrane</location>
        <topology evidence="1">Single-pass type II membrane protein</topology>
    </subcellularLocation>
</comment>
<dbReference type="InterPro" id="IPR040911">
    <property type="entry name" value="Exostosin_GT47"/>
</dbReference>
<accession>A0AAW2PSA0</accession>
<dbReference type="Pfam" id="PF03016">
    <property type="entry name" value="Exostosin_GT47"/>
    <property type="match status" value="2"/>
</dbReference>
<keyword evidence="3" id="KW-0808">Transferase</keyword>
<keyword evidence="4" id="KW-0812">Transmembrane</keyword>
<evidence type="ECO:0000256" key="2">
    <source>
        <dbReference type="ARBA" id="ARBA00010271"/>
    </source>
</evidence>
<name>A0AAW2PSA0_9LAMI</name>
<reference evidence="7" key="1">
    <citation type="submission" date="2020-06" db="EMBL/GenBank/DDBJ databases">
        <authorList>
            <person name="Li T."/>
            <person name="Hu X."/>
            <person name="Zhang T."/>
            <person name="Song X."/>
            <person name="Zhang H."/>
            <person name="Dai N."/>
            <person name="Sheng W."/>
            <person name="Hou X."/>
            <person name="Wei L."/>
        </authorList>
    </citation>
    <scope>NUCLEOTIDE SEQUENCE</scope>
    <source>
        <strain evidence="7">KEN8</strain>
        <tissue evidence="7">Leaf</tissue>
    </source>
</reference>
<keyword evidence="4" id="KW-0735">Signal-anchor</keyword>
<dbReference type="GO" id="GO:0000139">
    <property type="term" value="C:Golgi membrane"/>
    <property type="evidence" value="ECO:0007669"/>
    <property type="project" value="UniProtKB-SubCell"/>
</dbReference>
<gene>
    <name evidence="7" type="ORF">Scaly_1463100</name>
</gene>
<dbReference type="GO" id="GO:0016757">
    <property type="term" value="F:glycosyltransferase activity"/>
    <property type="evidence" value="ECO:0007669"/>
    <property type="project" value="UniProtKB-KW"/>
</dbReference>
<dbReference type="PANTHER" id="PTHR11062:SF48">
    <property type="entry name" value="OJ1485_B09.5 PROTEIN"/>
    <property type="match status" value="1"/>
</dbReference>
<keyword evidence="3" id="KW-0328">Glycosyltransferase</keyword>
<feature type="domain" description="Exostosin GT47" evidence="6">
    <location>
        <begin position="53"/>
        <end position="154"/>
    </location>
</feature>
<protein>
    <submittedName>
        <fullName evidence="7">Arabinosyltransferase A</fullName>
    </submittedName>
</protein>
<evidence type="ECO:0000256" key="3">
    <source>
        <dbReference type="ARBA" id="ARBA00022676"/>
    </source>
</evidence>
<keyword evidence="5" id="KW-0333">Golgi apparatus</keyword>